<dbReference type="Proteomes" id="UP001056855">
    <property type="component" value="Chromosome"/>
</dbReference>
<feature type="compositionally biased region" description="Basic and acidic residues" evidence="1">
    <location>
        <begin position="461"/>
        <end position="474"/>
    </location>
</feature>
<feature type="compositionally biased region" description="Acidic residues" evidence="1">
    <location>
        <begin position="140"/>
        <end position="151"/>
    </location>
</feature>
<accession>A0A9E7NC45</accession>
<gene>
    <name evidence="2" type="ORF">NGM29_05395</name>
</gene>
<sequence>MLLATTSGAAVSVSPVGTTAVADSSTGDQVPNPIAAGTYEGQELEAGQSVTYDAKLSEGEYFAAVALFESGTDLRVTIRDRSGTVVGETFSDTGFEVAELPSVDEGGTYTVEIANEGSTAATFTLDVYHDSGSETGSEPSTDDVPDPLEEGTYEGQELEAGQSVTYEAELTENDFFSVLADFDSDADIAVTIRDPSGSAVGESFPHDDFYAADLTSAPTDGTYTVEIENRGETAVTFVLDVYYDGFESDPSRAQVPDPLENGYFPGLELEEGETATYDAELETGDLFTVSALSGTDLEVTVTDPSGSAVGTDVRDGDYRAVNVVGAPTDGTYTVAVENRGETATETDLSVLYEPTPAVLENGSFEGTVDGMDFDISMIDLNAGDDLSVTITSDDAAGLDVTLFDSATEELATGEHGDGTVSLDLSDVESSDTHLLQVYNAGTSEVDYELEVSHSGQANATEKAEVEGEEARDSGEETNESESNESESNESESNESETTENADGDGDESDATRQPGDEMPGMTASGASLALLVVSSLLLGRTRVDDDA</sequence>
<feature type="compositionally biased region" description="Acidic residues" evidence="1">
    <location>
        <begin position="475"/>
        <end position="508"/>
    </location>
</feature>
<reference evidence="2" key="1">
    <citation type="submission" date="2022-06" db="EMBL/GenBank/DDBJ databases">
        <title>Diverse halophilic archaea isolated from saline environments.</title>
        <authorList>
            <person name="Cui H.-L."/>
        </authorList>
    </citation>
    <scope>NUCLEOTIDE SEQUENCE</scope>
    <source>
        <strain evidence="2">WLHS1</strain>
    </source>
</reference>
<evidence type="ECO:0000256" key="1">
    <source>
        <dbReference type="SAM" id="MobiDB-lite"/>
    </source>
</evidence>
<dbReference type="KEGG" id="sawl:NGM29_05395"/>
<keyword evidence="3" id="KW-1185">Reference proteome</keyword>
<dbReference type="GeneID" id="73289459"/>
<proteinExistence type="predicted"/>
<protein>
    <submittedName>
        <fullName evidence="2">Uncharacterized protein</fullName>
    </submittedName>
</protein>
<feature type="region of interest" description="Disordered" evidence="1">
    <location>
        <begin position="451"/>
        <end position="523"/>
    </location>
</feature>
<dbReference type="AlphaFoldDB" id="A0A9E7NC45"/>
<dbReference type="Gene3D" id="2.60.120.380">
    <property type="match status" value="2"/>
</dbReference>
<evidence type="ECO:0000313" key="3">
    <source>
        <dbReference type="Proteomes" id="UP001056855"/>
    </source>
</evidence>
<dbReference type="EMBL" id="CP100355">
    <property type="protein sequence ID" value="UTF54706.1"/>
    <property type="molecule type" value="Genomic_DNA"/>
</dbReference>
<evidence type="ECO:0000313" key="2">
    <source>
        <dbReference type="EMBL" id="UTF54706.1"/>
    </source>
</evidence>
<feature type="region of interest" description="Disordered" evidence="1">
    <location>
        <begin position="129"/>
        <end position="151"/>
    </location>
</feature>
<organism evidence="2 3">
    <name type="scientific">Natronosalvus rutilus</name>
    <dbReference type="NCBI Taxonomy" id="2953753"/>
    <lineage>
        <taxon>Archaea</taxon>
        <taxon>Methanobacteriati</taxon>
        <taxon>Methanobacteriota</taxon>
        <taxon>Stenosarchaea group</taxon>
        <taxon>Halobacteria</taxon>
        <taxon>Halobacteriales</taxon>
        <taxon>Natrialbaceae</taxon>
        <taxon>Natronosalvus</taxon>
    </lineage>
</organism>
<dbReference type="RefSeq" id="WP_254159413.1">
    <property type="nucleotide sequence ID" value="NZ_CP100355.1"/>
</dbReference>
<name>A0A9E7NC45_9EURY</name>